<keyword evidence="9" id="KW-1185">Reference proteome</keyword>
<evidence type="ECO:0000256" key="1">
    <source>
        <dbReference type="ARBA" id="ARBA00004651"/>
    </source>
</evidence>
<dbReference type="PANTHER" id="PTHR30509">
    <property type="entry name" value="P-HYDROXYBENZOIC ACID EFFLUX PUMP SUBUNIT-RELATED"/>
    <property type="match status" value="1"/>
</dbReference>
<protein>
    <submittedName>
        <fullName evidence="8">Aromatic acid exporter family protein</fullName>
    </submittedName>
</protein>
<feature type="compositionally biased region" description="Low complexity" evidence="6">
    <location>
        <begin position="306"/>
        <end position="341"/>
    </location>
</feature>
<name>A0A4Y6V098_SACBS</name>
<dbReference type="PANTHER" id="PTHR30509:SF9">
    <property type="entry name" value="MULTIDRUG RESISTANCE PROTEIN MDTO"/>
    <property type="match status" value="1"/>
</dbReference>
<feature type="region of interest" description="Disordered" evidence="6">
    <location>
        <begin position="306"/>
        <end position="350"/>
    </location>
</feature>
<dbReference type="Proteomes" id="UP000316968">
    <property type="component" value="Chromosome"/>
</dbReference>
<dbReference type="AlphaFoldDB" id="A0A4Y6V098"/>
<keyword evidence="2" id="KW-1003">Cell membrane</keyword>
<evidence type="ECO:0000256" key="5">
    <source>
        <dbReference type="ARBA" id="ARBA00023136"/>
    </source>
</evidence>
<evidence type="ECO:0000256" key="4">
    <source>
        <dbReference type="ARBA" id="ARBA00022989"/>
    </source>
</evidence>
<dbReference type="OrthoDB" id="1653617at2"/>
<proteinExistence type="predicted"/>
<keyword evidence="4 7" id="KW-1133">Transmembrane helix</keyword>
<feature type="transmembrane region" description="Helical" evidence="7">
    <location>
        <begin position="9"/>
        <end position="26"/>
    </location>
</feature>
<dbReference type="EMBL" id="CP041217">
    <property type="protein sequence ID" value="QDH22096.1"/>
    <property type="molecule type" value="Genomic_DNA"/>
</dbReference>
<keyword evidence="3 7" id="KW-0812">Transmembrane</keyword>
<dbReference type="GO" id="GO:0005886">
    <property type="term" value="C:plasma membrane"/>
    <property type="evidence" value="ECO:0007669"/>
    <property type="project" value="UniProtKB-SubCell"/>
</dbReference>
<organism evidence="8 9">
    <name type="scientific">Saccharibacillus brassicae</name>
    <dbReference type="NCBI Taxonomy" id="2583377"/>
    <lineage>
        <taxon>Bacteria</taxon>
        <taxon>Bacillati</taxon>
        <taxon>Bacillota</taxon>
        <taxon>Bacilli</taxon>
        <taxon>Bacillales</taxon>
        <taxon>Paenibacillaceae</taxon>
        <taxon>Saccharibacillus</taxon>
    </lineage>
</organism>
<dbReference type="InterPro" id="IPR010343">
    <property type="entry name" value="ArAE_1"/>
</dbReference>
<evidence type="ECO:0000313" key="8">
    <source>
        <dbReference type="EMBL" id="QDH22096.1"/>
    </source>
</evidence>
<reference evidence="8 9" key="1">
    <citation type="submission" date="2019-06" db="EMBL/GenBank/DDBJ databases">
        <title>Saccharibacillus brassicae sp. nov., an endophytic bacterium isolated from Chinese cabbage seeds (Brassica pekinensis).</title>
        <authorList>
            <person name="Jiang L."/>
            <person name="Lee J."/>
            <person name="Kim S.W."/>
        </authorList>
    </citation>
    <scope>NUCLEOTIDE SEQUENCE [LARGE SCALE GENOMIC DNA]</scope>
    <source>
        <strain evidence="9">KCTC 43072 / ATSA2</strain>
    </source>
</reference>
<dbReference type="KEGG" id="saca:FFV09_15335"/>
<feature type="transmembrane region" description="Helical" evidence="7">
    <location>
        <begin position="129"/>
        <end position="147"/>
    </location>
</feature>
<keyword evidence="5 7" id="KW-0472">Membrane</keyword>
<evidence type="ECO:0000313" key="9">
    <source>
        <dbReference type="Proteomes" id="UP000316968"/>
    </source>
</evidence>
<gene>
    <name evidence="8" type="ORF">FFV09_15335</name>
</gene>
<accession>A0A4Y6V098</accession>
<feature type="transmembrane region" description="Helical" evidence="7">
    <location>
        <begin position="79"/>
        <end position="95"/>
    </location>
</feature>
<comment type="subcellular location">
    <subcellularLocation>
        <location evidence="1">Cell membrane</location>
        <topology evidence="1">Multi-pass membrane protein</topology>
    </subcellularLocation>
</comment>
<evidence type="ECO:0000256" key="7">
    <source>
        <dbReference type="SAM" id="Phobius"/>
    </source>
</evidence>
<evidence type="ECO:0000256" key="3">
    <source>
        <dbReference type="ARBA" id="ARBA00022692"/>
    </source>
</evidence>
<dbReference type="Pfam" id="PF06081">
    <property type="entry name" value="ArAE_1"/>
    <property type="match status" value="1"/>
</dbReference>
<sequence>MRFSIGMRNIKTAVAVLLSILISFALDLEYPFYAAIATVIAMESSIASSYTAGKNRTMGTLVGAAFGGLFAFIEPHNAYLSAFGIVCVIAVCNLLKWNKSVSIACIVFLAIMLNLRVGEPPFLYALHRVLDTLLGIGVAVLVNYFLIPPKHDRNLERSRLAVRRHLTSLAHQLLRQGGGVHISPLKKDLAALQKACDTYKEEFDPVRSKSQDLVSRIEQELDVYRNTYSHMRMIRLLTDHDPEGIASIGSSLLQDSNQQADGALPADSQAVIYRYHVACILGELQTLGLLVPTHIAYPFEAVPAGASSGAAPGPARRGGAPAAPAQPGGAPARLPGPASGPKPHSVPGRF</sequence>
<feature type="transmembrane region" description="Helical" evidence="7">
    <location>
        <begin position="100"/>
        <end position="117"/>
    </location>
</feature>
<evidence type="ECO:0000256" key="6">
    <source>
        <dbReference type="SAM" id="MobiDB-lite"/>
    </source>
</evidence>
<evidence type="ECO:0000256" key="2">
    <source>
        <dbReference type="ARBA" id="ARBA00022475"/>
    </source>
</evidence>